<sequence length="139" mass="15192">MSATHSSSLKRLLLLFILTSGFKHNESQASASPISGMLISKAGVTTVYHADNGRCYDGSISGSEVTCPVPVLPITLRFPVVPVAVWGLVFSICMTMNYFVKRNQRQKELKESTSTELPPPEYCVPLPEAQNLTNDEESS</sequence>
<protein>
    <submittedName>
        <fullName evidence="4">Uncharacterized protein</fullName>
    </submittedName>
</protein>
<keyword evidence="2" id="KW-0812">Transmembrane</keyword>
<keyword evidence="2" id="KW-1133">Transmembrane helix</keyword>
<keyword evidence="2" id="KW-0472">Membrane</keyword>
<dbReference type="EMBL" id="FUEG01000010">
    <property type="protein sequence ID" value="SJL08965.1"/>
    <property type="molecule type" value="Genomic_DNA"/>
</dbReference>
<evidence type="ECO:0000313" key="4">
    <source>
        <dbReference type="EMBL" id="SJL08965.1"/>
    </source>
</evidence>
<feature type="chain" id="PRO_5013193628" evidence="3">
    <location>
        <begin position="28"/>
        <end position="139"/>
    </location>
</feature>
<accession>A0A284RJP5</accession>
<reference evidence="5" key="1">
    <citation type="journal article" date="2017" name="Nat. Ecol. Evol.">
        <title>Genome expansion and lineage-specific genetic innovations in the forest pathogenic fungi Armillaria.</title>
        <authorList>
            <person name="Sipos G."/>
            <person name="Prasanna A.N."/>
            <person name="Walter M.C."/>
            <person name="O'Connor E."/>
            <person name="Balint B."/>
            <person name="Krizsan K."/>
            <person name="Kiss B."/>
            <person name="Hess J."/>
            <person name="Varga T."/>
            <person name="Slot J."/>
            <person name="Riley R."/>
            <person name="Boka B."/>
            <person name="Rigling D."/>
            <person name="Barry K."/>
            <person name="Lee J."/>
            <person name="Mihaltcheva S."/>
            <person name="LaButti K."/>
            <person name="Lipzen A."/>
            <person name="Waldron R."/>
            <person name="Moloney N.M."/>
            <person name="Sperisen C."/>
            <person name="Kredics L."/>
            <person name="Vagvoelgyi C."/>
            <person name="Patrignani A."/>
            <person name="Fitzpatrick D."/>
            <person name="Nagy I."/>
            <person name="Doyle S."/>
            <person name="Anderson J.B."/>
            <person name="Grigoriev I.V."/>
            <person name="Gueldener U."/>
            <person name="Muensterkoetter M."/>
            <person name="Nagy L.G."/>
        </authorList>
    </citation>
    <scope>NUCLEOTIDE SEQUENCE [LARGE SCALE GENOMIC DNA]</scope>
    <source>
        <strain evidence="5">C18/9</strain>
    </source>
</reference>
<gene>
    <name evidence="4" type="ORF">ARMOST_12341</name>
</gene>
<evidence type="ECO:0000256" key="2">
    <source>
        <dbReference type="SAM" id="Phobius"/>
    </source>
</evidence>
<evidence type="ECO:0000313" key="5">
    <source>
        <dbReference type="Proteomes" id="UP000219338"/>
    </source>
</evidence>
<dbReference type="Proteomes" id="UP000219338">
    <property type="component" value="Unassembled WGS sequence"/>
</dbReference>
<name>A0A284RJP5_ARMOS</name>
<proteinExistence type="predicted"/>
<organism evidence="4 5">
    <name type="scientific">Armillaria ostoyae</name>
    <name type="common">Armillaria root rot fungus</name>
    <dbReference type="NCBI Taxonomy" id="47428"/>
    <lineage>
        <taxon>Eukaryota</taxon>
        <taxon>Fungi</taxon>
        <taxon>Dikarya</taxon>
        <taxon>Basidiomycota</taxon>
        <taxon>Agaricomycotina</taxon>
        <taxon>Agaricomycetes</taxon>
        <taxon>Agaricomycetidae</taxon>
        <taxon>Agaricales</taxon>
        <taxon>Marasmiineae</taxon>
        <taxon>Physalacriaceae</taxon>
        <taxon>Armillaria</taxon>
    </lineage>
</organism>
<feature type="signal peptide" evidence="3">
    <location>
        <begin position="1"/>
        <end position="27"/>
    </location>
</feature>
<dbReference type="OrthoDB" id="2889013at2759"/>
<feature type="transmembrane region" description="Helical" evidence="2">
    <location>
        <begin position="80"/>
        <end position="100"/>
    </location>
</feature>
<evidence type="ECO:0000256" key="3">
    <source>
        <dbReference type="SAM" id="SignalP"/>
    </source>
</evidence>
<keyword evidence="5" id="KW-1185">Reference proteome</keyword>
<evidence type="ECO:0000256" key="1">
    <source>
        <dbReference type="SAM" id="MobiDB-lite"/>
    </source>
</evidence>
<keyword evidence="3" id="KW-0732">Signal</keyword>
<feature type="region of interest" description="Disordered" evidence="1">
    <location>
        <begin position="109"/>
        <end position="139"/>
    </location>
</feature>
<dbReference type="AlphaFoldDB" id="A0A284RJP5"/>